<keyword evidence="3" id="KW-1185">Reference proteome</keyword>
<comment type="caution">
    <text evidence="2">The sequence shown here is derived from an EMBL/GenBank/DDBJ whole genome shotgun (WGS) entry which is preliminary data.</text>
</comment>
<dbReference type="AlphaFoldDB" id="A0A1Q9BWJ8"/>
<gene>
    <name evidence="2" type="ORF">AK812_SmicGene45271</name>
</gene>
<evidence type="ECO:0000313" key="3">
    <source>
        <dbReference type="Proteomes" id="UP000186817"/>
    </source>
</evidence>
<evidence type="ECO:0000313" key="2">
    <source>
        <dbReference type="EMBL" id="OLP75014.1"/>
    </source>
</evidence>
<sequence length="89" mass="9626">MTSCPSARKLHLIFQEDSSRRLQSPNSRAAVKTESKDHAPPGAGEGSLVSVKKEVEQDLPQGGLMAVKPEPVETKQEAFEDAYDNSDGD</sequence>
<reference evidence="2 3" key="1">
    <citation type="submission" date="2016-02" db="EMBL/GenBank/DDBJ databases">
        <title>Genome analysis of coral dinoflagellate symbionts highlights evolutionary adaptations to a symbiotic lifestyle.</title>
        <authorList>
            <person name="Aranda M."/>
            <person name="Li Y."/>
            <person name="Liew Y.J."/>
            <person name="Baumgarten S."/>
            <person name="Simakov O."/>
            <person name="Wilson M."/>
            <person name="Piel J."/>
            <person name="Ashoor H."/>
            <person name="Bougouffa S."/>
            <person name="Bajic V.B."/>
            <person name="Ryu T."/>
            <person name="Ravasi T."/>
            <person name="Bayer T."/>
            <person name="Micklem G."/>
            <person name="Kim H."/>
            <person name="Bhak J."/>
            <person name="Lajeunesse T.C."/>
            <person name="Voolstra C.R."/>
        </authorList>
    </citation>
    <scope>NUCLEOTIDE SEQUENCE [LARGE SCALE GENOMIC DNA]</scope>
    <source>
        <strain evidence="2 3">CCMP2467</strain>
    </source>
</reference>
<name>A0A1Q9BWJ8_SYMMI</name>
<feature type="region of interest" description="Disordered" evidence="1">
    <location>
        <begin position="1"/>
        <end position="89"/>
    </location>
</feature>
<dbReference type="Proteomes" id="UP000186817">
    <property type="component" value="Unassembled WGS sequence"/>
</dbReference>
<organism evidence="2 3">
    <name type="scientific">Symbiodinium microadriaticum</name>
    <name type="common">Dinoflagellate</name>
    <name type="synonym">Zooxanthella microadriatica</name>
    <dbReference type="NCBI Taxonomy" id="2951"/>
    <lineage>
        <taxon>Eukaryota</taxon>
        <taxon>Sar</taxon>
        <taxon>Alveolata</taxon>
        <taxon>Dinophyceae</taxon>
        <taxon>Suessiales</taxon>
        <taxon>Symbiodiniaceae</taxon>
        <taxon>Symbiodinium</taxon>
    </lineage>
</organism>
<dbReference type="EMBL" id="LSRX01002906">
    <property type="protein sequence ID" value="OLP75014.1"/>
    <property type="molecule type" value="Genomic_DNA"/>
</dbReference>
<proteinExistence type="predicted"/>
<protein>
    <submittedName>
        <fullName evidence="2">Uncharacterized protein</fullName>
    </submittedName>
</protein>
<accession>A0A1Q9BWJ8</accession>
<feature type="compositionally biased region" description="Acidic residues" evidence="1">
    <location>
        <begin position="79"/>
        <end position="89"/>
    </location>
</feature>
<dbReference type="OrthoDB" id="413593at2759"/>
<evidence type="ECO:0000256" key="1">
    <source>
        <dbReference type="SAM" id="MobiDB-lite"/>
    </source>
</evidence>